<evidence type="ECO:0000313" key="2">
    <source>
        <dbReference type="Proteomes" id="UP000267606"/>
    </source>
</evidence>
<dbReference type="Proteomes" id="UP000267606">
    <property type="component" value="Unassembled WGS sequence"/>
</dbReference>
<name>A0A183GY40_9BILA</name>
<reference evidence="1 2" key="2">
    <citation type="submission" date="2018-11" db="EMBL/GenBank/DDBJ databases">
        <authorList>
            <consortium name="Pathogen Informatics"/>
        </authorList>
    </citation>
    <scope>NUCLEOTIDE SEQUENCE [LARGE SCALE GENOMIC DNA]</scope>
</reference>
<evidence type="ECO:0000313" key="1">
    <source>
        <dbReference type="EMBL" id="VDO24733.1"/>
    </source>
</evidence>
<dbReference type="EMBL" id="UZAJ01000037">
    <property type="protein sequence ID" value="VDO24733.1"/>
    <property type="molecule type" value="Genomic_DNA"/>
</dbReference>
<dbReference type="AlphaFoldDB" id="A0A183GY40"/>
<dbReference type="WBParaSite" id="OFLC_0000014901-mRNA-1">
    <property type="protein sequence ID" value="OFLC_0000014901-mRNA-1"/>
    <property type="gene ID" value="OFLC_0000014901"/>
</dbReference>
<sequence>MRRYVGDQTVITEIWEDRLMVPDDEAEELSDIPIFGEKITFKREISSRMVRSMPFARDTQLRLLQTLLVNEMRNQRGEE</sequence>
<proteinExistence type="predicted"/>
<organism evidence="3">
    <name type="scientific">Onchocerca flexuosa</name>
    <dbReference type="NCBI Taxonomy" id="387005"/>
    <lineage>
        <taxon>Eukaryota</taxon>
        <taxon>Metazoa</taxon>
        <taxon>Ecdysozoa</taxon>
        <taxon>Nematoda</taxon>
        <taxon>Chromadorea</taxon>
        <taxon>Rhabditida</taxon>
        <taxon>Spirurina</taxon>
        <taxon>Spiruromorpha</taxon>
        <taxon>Filarioidea</taxon>
        <taxon>Onchocercidae</taxon>
        <taxon>Onchocerca</taxon>
    </lineage>
</organism>
<evidence type="ECO:0000313" key="3">
    <source>
        <dbReference type="WBParaSite" id="OFLC_0000014901-mRNA-1"/>
    </source>
</evidence>
<protein>
    <submittedName>
        <fullName evidence="3">Flagellar MS-ring protein</fullName>
    </submittedName>
</protein>
<keyword evidence="2" id="KW-1185">Reference proteome</keyword>
<accession>A0A183GY40</accession>
<gene>
    <name evidence="1" type="ORF">OFLC_LOCUS150</name>
</gene>
<reference evidence="3" key="1">
    <citation type="submission" date="2016-06" db="UniProtKB">
        <authorList>
            <consortium name="WormBaseParasite"/>
        </authorList>
    </citation>
    <scope>IDENTIFICATION</scope>
</reference>